<proteinExistence type="predicted"/>
<dbReference type="InterPro" id="IPR054208">
    <property type="entry name" value="DUF6914"/>
</dbReference>
<reference evidence="1" key="1">
    <citation type="journal article" date="2021" name="J Fungi (Basel)">
        <title>Virulence traits and population genomics of the black yeast Aureobasidium melanogenum.</title>
        <authorList>
            <person name="Cernosa A."/>
            <person name="Sun X."/>
            <person name="Gostincar C."/>
            <person name="Fang C."/>
            <person name="Gunde-Cimerman N."/>
            <person name="Song Z."/>
        </authorList>
    </citation>
    <scope>NUCLEOTIDE SEQUENCE</scope>
    <source>
        <strain evidence="1">EXF-8016</strain>
    </source>
</reference>
<gene>
    <name evidence="1" type="ORF">KCV03_g8557</name>
</gene>
<accession>A0A9P8G9I5</accession>
<evidence type="ECO:0000313" key="1">
    <source>
        <dbReference type="EMBL" id="KAH0214109.1"/>
    </source>
</evidence>
<evidence type="ECO:0000313" key="2">
    <source>
        <dbReference type="Proteomes" id="UP000767238"/>
    </source>
</evidence>
<sequence>MPSNKARLYVALCVRGGVAKMPGKEDTYHWALLVGPKSDKSDDKGVQYHAREHITQEGKPAWVFEDKLTSMAPTQMVLVRILIAKIEDTDKLAQLLRQIPIRQEQQGWNCVLWIKEALSELQTSTNTVGTNVLEWEAVRNAAMSYCQQKRDEHRFDGTMKVDDSRVPTFDLIQGKETIK</sequence>
<dbReference type="OrthoDB" id="2679825at2759"/>
<dbReference type="Proteomes" id="UP000767238">
    <property type="component" value="Unassembled WGS sequence"/>
</dbReference>
<feature type="non-terminal residue" evidence="1">
    <location>
        <position position="179"/>
    </location>
</feature>
<name>A0A9P8G9I5_AURME</name>
<dbReference type="Pfam" id="PF21858">
    <property type="entry name" value="DUF6914"/>
    <property type="match status" value="1"/>
</dbReference>
<comment type="caution">
    <text evidence="1">The sequence shown here is derived from an EMBL/GenBank/DDBJ whole genome shotgun (WGS) entry which is preliminary data.</text>
</comment>
<dbReference type="AlphaFoldDB" id="A0A9P8G9I5"/>
<protein>
    <submittedName>
        <fullName evidence="1">Uncharacterized protein</fullName>
    </submittedName>
</protein>
<dbReference type="EMBL" id="JAHFYH010000087">
    <property type="protein sequence ID" value="KAH0214109.1"/>
    <property type="molecule type" value="Genomic_DNA"/>
</dbReference>
<organism evidence="1 2">
    <name type="scientific">Aureobasidium melanogenum</name>
    <name type="common">Aureobasidium pullulans var. melanogenum</name>
    <dbReference type="NCBI Taxonomy" id="46634"/>
    <lineage>
        <taxon>Eukaryota</taxon>
        <taxon>Fungi</taxon>
        <taxon>Dikarya</taxon>
        <taxon>Ascomycota</taxon>
        <taxon>Pezizomycotina</taxon>
        <taxon>Dothideomycetes</taxon>
        <taxon>Dothideomycetidae</taxon>
        <taxon>Dothideales</taxon>
        <taxon>Saccotheciaceae</taxon>
        <taxon>Aureobasidium</taxon>
    </lineage>
</organism>
<reference evidence="1" key="2">
    <citation type="submission" date="2021-08" db="EMBL/GenBank/DDBJ databases">
        <authorList>
            <person name="Gostincar C."/>
            <person name="Sun X."/>
            <person name="Song Z."/>
            <person name="Gunde-Cimerman N."/>
        </authorList>
    </citation>
    <scope>NUCLEOTIDE SEQUENCE</scope>
    <source>
        <strain evidence="1">EXF-8016</strain>
    </source>
</reference>